<accession>A0A8T0FEE9</accession>
<evidence type="ECO:0000256" key="4">
    <source>
        <dbReference type="ARBA" id="ARBA00023163"/>
    </source>
</evidence>
<gene>
    <name evidence="9" type="ORF">HNY73_009236</name>
</gene>
<dbReference type="InterPro" id="IPR008967">
    <property type="entry name" value="p53-like_TF_DNA-bd_sf"/>
</dbReference>
<comment type="caution">
    <text evidence="6">Lacks conserved residue(s) required for the propagation of feature annotation.</text>
</comment>
<comment type="subcellular location">
    <subcellularLocation>
        <location evidence="1 6">Nucleus</location>
    </subcellularLocation>
</comment>
<dbReference type="GO" id="GO:0001708">
    <property type="term" value="P:cell fate specification"/>
    <property type="evidence" value="ECO:0007669"/>
    <property type="project" value="TreeGrafter"/>
</dbReference>
<keyword evidence="3 6" id="KW-0238">DNA-binding</keyword>
<dbReference type="GO" id="GO:0000981">
    <property type="term" value="F:DNA-binding transcription factor activity, RNA polymerase II-specific"/>
    <property type="evidence" value="ECO:0007669"/>
    <property type="project" value="TreeGrafter"/>
</dbReference>
<dbReference type="InterPro" id="IPR001699">
    <property type="entry name" value="TF_T-box"/>
</dbReference>
<evidence type="ECO:0000256" key="5">
    <source>
        <dbReference type="ARBA" id="ARBA00023242"/>
    </source>
</evidence>
<comment type="caution">
    <text evidence="9">The sequence shown here is derived from an EMBL/GenBank/DDBJ whole genome shotgun (WGS) entry which is preliminary data.</text>
</comment>
<dbReference type="InterPro" id="IPR046360">
    <property type="entry name" value="T-box_DNA-bd"/>
</dbReference>
<feature type="domain" description="T-box" evidence="8">
    <location>
        <begin position="114"/>
        <end position="292"/>
    </location>
</feature>
<dbReference type="CDD" id="cd20188">
    <property type="entry name" value="T-box_TBX2_3-like"/>
    <property type="match status" value="1"/>
</dbReference>
<name>A0A8T0FEE9_ARGBR</name>
<dbReference type="SUPFAM" id="SSF49417">
    <property type="entry name" value="p53-like transcription factors"/>
    <property type="match status" value="1"/>
</dbReference>
<dbReference type="EMBL" id="JABXBU010000015">
    <property type="protein sequence ID" value="KAF8787660.1"/>
    <property type="molecule type" value="Genomic_DNA"/>
</dbReference>
<dbReference type="PRINTS" id="PR00938">
    <property type="entry name" value="BRACHYURY"/>
</dbReference>
<evidence type="ECO:0000259" key="8">
    <source>
        <dbReference type="PROSITE" id="PS50252"/>
    </source>
</evidence>
<keyword evidence="2" id="KW-0805">Transcription regulation</keyword>
<keyword evidence="5 6" id="KW-0539">Nucleus</keyword>
<dbReference type="PANTHER" id="PTHR11267:SF181">
    <property type="entry name" value="OPTOMOTOR-BLIND PROTEIN"/>
    <property type="match status" value="1"/>
</dbReference>
<dbReference type="PROSITE" id="PS01283">
    <property type="entry name" value="TBOX_1"/>
    <property type="match status" value="1"/>
</dbReference>
<keyword evidence="10" id="KW-1185">Reference proteome</keyword>
<dbReference type="SMART" id="SM00425">
    <property type="entry name" value="TBOX"/>
    <property type="match status" value="1"/>
</dbReference>
<feature type="region of interest" description="Disordered" evidence="7">
    <location>
        <begin position="287"/>
        <end position="399"/>
    </location>
</feature>
<evidence type="ECO:0000256" key="7">
    <source>
        <dbReference type="SAM" id="MobiDB-lite"/>
    </source>
</evidence>
<evidence type="ECO:0000256" key="1">
    <source>
        <dbReference type="ARBA" id="ARBA00004123"/>
    </source>
</evidence>
<keyword evidence="4" id="KW-0804">Transcription</keyword>
<dbReference type="Proteomes" id="UP000807504">
    <property type="component" value="Unassembled WGS sequence"/>
</dbReference>
<evidence type="ECO:0000256" key="6">
    <source>
        <dbReference type="PROSITE-ProRule" id="PRU00201"/>
    </source>
</evidence>
<feature type="compositionally biased region" description="Low complexity" evidence="7">
    <location>
        <begin position="546"/>
        <end position="560"/>
    </location>
</feature>
<dbReference type="PRINTS" id="PR00937">
    <property type="entry name" value="TBOX"/>
</dbReference>
<dbReference type="InterPro" id="IPR036960">
    <property type="entry name" value="T-box_sf"/>
</dbReference>
<evidence type="ECO:0000313" key="10">
    <source>
        <dbReference type="Proteomes" id="UP000807504"/>
    </source>
</evidence>
<feature type="compositionally biased region" description="Polar residues" evidence="7">
    <location>
        <begin position="304"/>
        <end position="319"/>
    </location>
</feature>
<organism evidence="9 10">
    <name type="scientific">Argiope bruennichi</name>
    <name type="common">Wasp spider</name>
    <name type="synonym">Aranea bruennichi</name>
    <dbReference type="NCBI Taxonomy" id="94029"/>
    <lineage>
        <taxon>Eukaryota</taxon>
        <taxon>Metazoa</taxon>
        <taxon>Ecdysozoa</taxon>
        <taxon>Arthropoda</taxon>
        <taxon>Chelicerata</taxon>
        <taxon>Arachnida</taxon>
        <taxon>Araneae</taxon>
        <taxon>Araneomorphae</taxon>
        <taxon>Entelegynae</taxon>
        <taxon>Araneoidea</taxon>
        <taxon>Araneidae</taxon>
        <taxon>Argiope</taxon>
    </lineage>
</organism>
<dbReference type="PROSITE" id="PS01264">
    <property type="entry name" value="TBOX_2"/>
    <property type="match status" value="1"/>
</dbReference>
<reference evidence="9" key="1">
    <citation type="journal article" date="2020" name="bioRxiv">
        <title>Chromosome-level reference genome of the European wasp spider Argiope bruennichi: a resource for studies on range expansion and evolutionary adaptation.</title>
        <authorList>
            <person name="Sheffer M.M."/>
            <person name="Hoppe A."/>
            <person name="Krehenwinkel H."/>
            <person name="Uhl G."/>
            <person name="Kuss A.W."/>
            <person name="Jensen L."/>
            <person name="Jensen C."/>
            <person name="Gillespie R.G."/>
            <person name="Hoff K.J."/>
            <person name="Prost S."/>
        </authorList>
    </citation>
    <scope>NUCLEOTIDE SEQUENCE</scope>
</reference>
<dbReference type="FunFam" id="2.60.40.820:FF:000003">
    <property type="entry name" value="T-box transcription factor TBX3"/>
    <property type="match status" value="1"/>
</dbReference>
<protein>
    <submittedName>
        <fullName evidence="9">T-box transcription factor TBX2 like protein</fullName>
    </submittedName>
</protein>
<dbReference type="PROSITE" id="PS50252">
    <property type="entry name" value="TBOX_3"/>
    <property type="match status" value="1"/>
</dbReference>
<dbReference type="InterPro" id="IPR018186">
    <property type="entry name" value="TF_T-box_CS"/>
</dbReference>
<evidence type="ECO:0000313" key="9">
    <source>
        <dbReference type="EMBL" id="KAF8787660.1"/>
    </source>
</evidence>
<dbReference type="InterPro" id="IPR002070">
    <property type="entry name" value="TF_Brachyury"/>
</dbReference>
<feature type="compositionally biased region" description="Low complexity" evidence="7">
    <location>
        <begin position="380"/>
        <end position="397"/>
    </location>
</feature>
<dbReference type="PANTHER" id="PTHR11267">
    <property type="entry name" value="T-BOX PROTEIN-RELATED"/>
    <property type="match status" value="1"/>
</dbReference>
<dbReference type="GO" id="GO:0045893">
    <property type="term" value="P:positive regulation of DNA-templated transcription"/>
    <property type="evidence" value="ECO:0007669"/>
    <property type="project" value="InterPro"/>
</dbReference>
<proteinExistence type="predicted"/>
<dbReference type="Pfam" id="PF00907">
    <property type="entry name" value="T-box"/>
    <property type="match status" value="1"/>
</dbReference>
<sequence length="560" mass="61727">MRFEPADLGAGMAFHPFLHGPGARMPLTQSEFTMSSLLTQPHYLTAALQNFNPALAAACYPSPAGAAALFPKPPPPPHPHITAEDVLGAHLRGAPLRTLEPEDDGVKDDPKVILESKDLWDKFHSLSTEMIVTKSGRRMFPAYKVRVSGLDKKAKYILLMDIVAADDCRYKFHNSRWVVAGKADPEMPKRMYIHPDSPSTGEQWMQKVVSFHKLKITNNISNKHSFTILNSMHKYQPRFHLVRANDILKLPYSTFRTYVFKETEFIAVTAYQNEKITRLKIDNNPFAKGFRDSGAARKDKRRQNSLFGSHSYQEESLTASPPEDGRADEADDSSDNENVDVDTPDNDDLEPQTLVNGHHQTHHSPGSNSLRMFDSSIPRGSPTSPAGSTSPGSSASAVEQRMMHEKLFSGGDFGGLENLQKYLPLPYPPSFYTGLMGHLPFLMPNPSTQQQLGALFPPTDGAQLAAMRQLHAQLGHNRLLMDSLQDGLVGNQEPASFANGTSNSLVKSPKAHRFAPYNLPALTNAESAFHRLATGGHLPPLQVRNDPVSSPSPKDSPTKG</sequence>
<reference evidence="9" key="2">
    <citation type="submission" date="2020-06" db="EMBL/GenBank/DDBJ databases">
        <authorList>
            <person name="Sheffer M."/>
        </authorList>
    </citation>
    <scope>NUCLEOTIDE SEQUENCE</scope>
</reference>
<dbReference type="GO" id="GO:0000978">
    <property type="term" value="F:RNA polymerase II cis-regulatory region sequence-specific DNA binding"/>
    <property type="evidence" value="ECO:0007669"/>
    <property type="project" value="InterPro"/>
</dbReference>
<evidence type="ECO:0000256" key="3">
    <source>
        <dbReference type="ARBA" id="ARBA00023125"/>
    </source>
</evidence>
<dbReference type="Gene3D" id="2.60.40.820">
    <property type="entry name" value="Transcription factor, T-box"/>
    <property type="match status" value="1"/>
</dbReference>
<feature type="region of interest" description="Disordered" evidence="7">
    <location>
        <begin position="535"/>
        <end position="560"/>
    </location>
</feature>
<dbReference type="AlphaFoldDB" id="A0A8T0FEE9"/>
<evidence type="ECO:0000256" key="2">
    <source>
        <dbReference type="ARBA" id="ARBA00023015"/>
    </source>
</evidence>
<dbReference type="GO" id="GO:0000785">
    <property type="term" value="C:chromatin"/>
    <property type="evidence" value="ECO:0007669"/>
    <property type="project" value="TreeGrafter"/>
</dbReference>
<feature type="compositionally biased region" description="Acidic residues" evidence="7">
    <location>
        <begin position="329"/>
        <end position="350"/>
    </location>
</feature>
<dbReference type="GO" id="GO:0005634">
    <property type="term" value="C:nucleus"/>
    <property type="evidence" value="ECO:0007669"/>
    <property type="project" value="UniProtKB-SubCell"/>
</dbReference>